<feature type="chain" id="PRO_5047388322" evidence="5">
    <location>
        <begin position="35"/>
        <end position="553"/>
    </location>
</feature>
<evidence type="ECO:0000256" key="5">
    <source>
        <dbReference type="SAM" id="SignalP"/>
    </source>
</evidence>
<protein>
    <submittedName>
        <fullName evidence="7">C-type cytochrome</fullName>
    </submittedName>
</protein>
<dbReference type="InterPro" id="IPR036909">
    <property type="entry name" value="Cyt_c-like_dom_sf"/>
</dbReference>
<dbReference type="InterPro" id="IPR009056">
    <property type="entry name" value="Cyt_c-like_dom"/>
</dbReference>
<keyword evidence="1 4" id="KW-0349">Heme</keyword>
<evidence type="ECO:0000256" key="1">
    <source>
        <dbReference type="ARBA" id="ARBA00022617"/>
    </source>
</evidence>
<dbReference type="SUPFAM" id="SSF46626">
    <property type="entry name" value="Cytochrome c"/>
    <property type="match status" value="1"/>
</dbReference>
<dbReference type="InterPro" id="IPR028082">
    <property type="entry name" value="Peripla_BP_I"/>
</dbReference>
<keyword evidence="8" id="KW-1185">Reference proteome</keyword>
<feature type="domain" description="Cytochrome c" evidence="6">
    <location>
        <begin position="41"/>
        <end position="175"/>
    </location>
</feature>
<proteinExistence type="predicted"/>
<evidence type="ECO:0000256" key="3">
    <source>
        <dbReference type="ARBA" id="ARBA00023004"/>
    </source>
</evidence>
<evidence type="ECO:0000256" key="4">
    <source>
        <dbReference type="PROSITE-ProRule" id="PRU00433"/>
    </source>
</evidence>
<sequence>MATRRNAPCRWKTIARGLLAAWCIALLAAPAGQAGEAGGRPSTDPGETIFRQGILPSGAPLVATRDGGMRMEGAAGACVNCHRRSGLGAKSGLASIPPVTGRYLFHPRAKNGEDLNIPYVETMRGDREPYTDTTLARAIRDGVDAEGRPLSYLMPHFTLDDSDMAALIAYLKRLDPRRAPGVGSGVLHFATIITPDADPVKRRGMLDVLEHYVAEKNAFPLGATPPLRSSRKMMYMVNRQWQLHVWELSGPPQTWEAQLEQHMAAEPVFAVVSGLGGKNWAPVSAFCERTAVPCLFPNVEVPDTGHDDFYALYFSRGVLLEAGLFASEIVDATRSHTLKAVRQVYRSGDNGEAGARALDQALQGKGVDVSSRALAPGESLAKALRGIPKDDALVLWLRPADIAALGNTMPTHTVLMSGLMGGLERAPLPASWREVTHISYPFDLPERRRVRVDYALGWFSIRHIPIVDEQVQADTFLACGLLAETLSHMADTFVRDYLVEIIEDMLERRVITGYYPRLTLAPGQRFASKGGYMVHFADASGPRIVADGDWIVP</sequence>
<reference evidence="7 8" key="1">
    <citation type="journal article" date="2021" name="Phytopathology">
        <title>Complete genome sequence of Ralstonia syzygii subsp. indonesiensis strain LLRS-1, isolated from wilted tobacco in China.</title>
        <authorList>
            <person name="Lu C.H."/>
            <person name="Li J.Y."/>
            <person name="Mi M.G."/>
            <person name="Lin Z.L."/>
            <person name="Jiang N."/>
            <person name="Gai X."/>
            <person name="Ma J.H."/>
            <person name="Lei L.P."/>
            <person name="Xia Z.Y."/>
        </authorList>
    </citation>
    <scope>NUCLEOTIDE SEQUENCE [LARGE SCALE GENOMIC DNA]</scope>
    <source>
        <strain evidence="7 8">LLRS-1</strain>
    </source>
</reference>
<keyword evidence="7" id="KW-0614">Plasmid</keyword>
<dbReference type="Proteomes" id="UP000677898">
    <property type="component" value="Plasmid pLLRS-1"/>
</dbReference>
<keyword evidence="3 4" id="KW-0408">Iron</keyword>
<dbReference type="EMBL" id="CP046730">
    <property type="protein sequence ID" value="QUP55626.1"/>
    <property type="molecule type" value="Genomic_DNA"/>
</dbReference>
<feature type="signal peptide" evidence="5">
    <location>
        <begin position="1"/>
        <end position="34"/>
    </location>
</feature>
<organism evidence="7 8">
    <name type="scientific">Ralstonia syzygii</name>
    <dbReference type="NCBI Taxonomy" id="28097"/>
    <lineage>
        <taxon>Bacteria</taxon>
        <taxon>Pseudomonadati</taxon>
        <taxon>Pseudomonadota</taxon>
        <taxon>Betaproteobacteria</taxon>
        <taxon>Burkholderiales</taxon>
        <taxon>Burkholderiaceae</taxon>
        <taxon>Ralstonia</taxon>
        <taxon>Ralstonia solanacearum species complex</taxon>
    </lineage>
</organism>
<evidence type="ECO:0000256" key="2">
    <source>
        <dbReference type="ARBA" id="ARBA00022723"/>
    </source>
</evidence>
<evidence type="ECO:0000313" key="7">
    <source>
        <dbReference type="EMBL" id="QUP55626.1"/>
    </source>
</evidence>
<name>A0ABX7ZKN0_9RALS</name>
<gene>
    <name evidence="7" type="ORF">GO998_17780</name>
</gene>
<accession>A0ABX7ZKN0</accession>
<dbReference type="SUPFAM" id="SSF53822">
    <property type="entry name" value="Periplasmic binding protein-like I"/>
    <property type="match status" value="1"/>
</dbReference>
<dbReference type="PROSITE" id="PS51007">
    <property type="entry name" value="CYTC"/>
    <property type="match status" value="1"/>
</dbReference>
<geneLocation type="plasmid" evidence="7 8">
    <name>pLLRS-1</name>
</geneLocation>
<keyword evidence="5" id="KW-0732">Signal</keyword>
<evidence type="ECO:0000313" key="8">
    <source>
        <dbReference type="Proteomes" id="UP000677898"/>
    </source>
</evidence>
<dbReference type="Gene3D" id="1.10.760.10">
    <property type="entry name" value="Cytochrome c-like domain"/>
    <property type="match status" value="1"/>
</dbReference>
<keyword evidence="2 4" id="KW-0479">Metal-binding</keyword>
<evidence type="ECO:0000259" key="6">
    <source>
        <dbReference type="PROSITE" id="PS51007"/>
    </source>
</evidence>
<dbReference type="Pfam" id="PF00034">
    <property type="entry name" value="Cytochrom_C"/>
    <property type="match status" value="1"/>
</dbReference>